<comment type="subcellular location">
    <subcellularLocation>
        <location evidence="2">Cytoplasm</location>
    </subcellularLocation>
</comment>
<dbReference type="InterPro" id="IPR004385">
    <property type="entry name" value="NDP_pyrophosphatase"/>
</dbReference>
<comment type="caution">
    <text evidence="12">The sequence shown here is derived from an EMBL/GenBank/DDBJ whole genome shotgun (WGS) entry which is preliminary data.</text>
</comment>
<sequence length="218" mass="24483">MEDISDVRLSPLTESQFLIPKCVKYTQNGKRRTWDGISEHDDVEILLFNISRNVFVFVKQFRPAIYLSRIEPGELEGNAMIQSEKFPGRLGVTIELCAGIVDKCVPHLEIARAEVLEECGYDVPANSFSKITSCRNGTDLSGSLVTLFYAEITDSMKVSAGGGLANEGEFIEVVELSIEEARNLIFDETINREPCLLVALQWFFHEVYPKKIQDVGEN</sequence>
<comment type="catalytic activity">
    <reaction evidence="7">
        <text>UDP-sugar + H2O = UMP + alpha-D-aldose 1-phosphate.</text>
        <dbReference type="EC" id="3.6.1.45"/>
    </reaction>
</comment>
<keyword evidence="4" id="KW-0963">Cytoplasm</keyword>
<reference evidence="12 13" key="1">
    <citation type="submission" date="2019-01" db="EMBL/GenBank/DDBJ databases">
        <title>A draft genome assembly of the solar-powered sea slug Elysia chlorotica.</title>
        <authorList>
            <person name="Cai H."/>
            <person name="Li Q."/>
            <person name="Fang X."/>
            <person name="Li J."/>
            <person name="Curtis N.E."/>
            <person name="Altenburger A."/>
            <person name="Shibata T."/>
            <person name="Feng M."/>
            <person name="Maeda T."/>
            <person name="Schwartz J.A."/>
            <person name="Shigenobu S."/>
            <person name="Lundholm N."/>
            <person name="Nishiyama T."/>
            <person name="Yang H."/>
            <person name="Hasebe M."/>
            <person name="Li S."/>
            <person name="Pierce S.K."/>
            <person name="Wang J."/>
        </authorList>
    </citation>
    <scope>NUCLEOTIDE SEQUENCE [LARGE SCALE GENOMIC DNA]</scope>
    <source>
        <strain evidence="12">EC2010</strain>
        <tissue evidence="12">Whole organism of an adult</tissue>
    </source>
</reference>
<evidence type="ECO:0000256" key="1">
    <source>
        <dbReference type="ARBA" id="ARBA00001946"/>
    </source>
</evidence>
<gene>
    <name evidence="12" type="ORF">EGW08_002588</name>
</gene>
<dbReference type="STRING" id="188477.A0A3S1BVF9"/>
<evidence type="ECO:0000313" key="13">
    <source>
        <dbReference type="Proteomes" id="UP000271974"/>
    </source>
</evidence>
<dbReference type="EMBL" id="RQTK01000050">
    <property type="protein sequence ID" value="RUS89667.1"/>
    <property type="molecule type" value="Genomic_DNA"/>
</dbReference>
<evidence type="ECO:0000256" key="2">
    <source>
        <dbReference type="ARBA" id="ARBA00004496"/>
    </source>
</evidence>
<evidence type="ECO:0000256" key="5">
    <source>
        <dbReference type="ARBA" id="ARBA00022801"/>
    </source>
</evidence>
<proteinExistence type="predicted"/>
<dbReference type="GO" id="GO:0005737">
    <property type="term" value="C:cytoplasm"/>
    <property type="evidence" value="ECO:0007669"/>
    <property type="project" value="UniProtKB-SubCell"/>
</dbReference>
<dbReference type="GO" id="GO:0006753">
    <property type="term" value="P:nucleoside phosphate metabolic process"/>
    <property type="evidence" value="ECO:0007669"/>
    <property type="project" value="TreeGrafter"/>
</dbReference>
<evidence type="ECO:0000256" key="3">
    <source>
        <dbReference type="ARBA" id="ARBA00011738"/>
    </source>
</evidence>
<dbReference type="GO" id="GO:0046872">
    <property type="term" value="F:metal ion binding"/>
    <property type="evidence" value="ECO:0007669"/>
    <property type="project" value="InterPro"/>
</dbReference>
<organism evidence="12 13">
    <name type="scientific">Elysia chlorotica</name>
    <name type="common">Eastern emerald elysia</name>
    <name type="synonym">Sea slug</name>
    <dbReference type="NCBI Taxonomy" id="188477"/>
    <lineage>
        <taxon>Eukaryota</taxon>
        <taxon>Metazoa</taxon>
        <taxon>Spiralia</taxon>
        <taxon>Lophotrochozoa</taxon>
        <taxon>Mollusca</taxon>
        <taxon>Gastropoda</taxon>
        <taxon>Heterobranchia</taxon>
        <taxon>Euthyneura</taxon>
        <taxon>Panpulmonata</taxon>
        <taxon>Sacoglossa</taxon>
        <taxon>Placobranchoidea</taxon>
        <taxon>Plakobranchidae</taxon>
        <taxon>Elysia</taxon>
    </lineage>
</organism>
<evidence type="ECO:0000256" key="9">
    <source>
        <dbReference type="ARBA" id="ARBA00066480"/>
    </source>
</evidence>
<dbReference type="FunFam" id="3.90.79.10:FF:000035">
    <property type="entry name" value="Uridine diphosphate glucose pyrophosphatase"/>
    <property type="match status" value="1"/>
</dbReference>
<keyword evidence="6" id="KW-0460">Magnesium</keyword>
<accession>A0A3S1BVF9</accession>
<keyword evidence="5" id="KW-0378">Hydrolase</keyword>
<dbReference type="Gene3D" id="3.90.79.10">
    <property type="entry name" value="Nucleoside Triphosphate Pyrophosphohydrolase"/>
    <property type="match status" value="1"/>
</dbReference>
<dbReference type="Proteomes" id="UP000271974">
    <property type="component" value="Unassembled WGS sequence"/>
</dbReference>
<dbReference type="PANTHER" id="PTHR11839">
    <property type="entry name" value="UDP/ADP-SUGAR PYROPHOSPHATASE"/>
    <property type="match status" value="1"/>
</dbReference>
<keyword evidence="13" id="KW-1185">Reference proteome</keyword>
<dbReference type="EC" id="3.6.1.45" evidence="9"/>
<dbReference type="AlphaFoldDB" id="A0A3S1BVF9"/>
<dbReference type="InterPro" id="IPR015797">
    <property type="entry name" value="NUDIX_hydrolase-like_dom_sf"/>
</dbReference>
<evidence type="ECO:0000256" key="11">
    <source>
        <dbReference type="ARBA" id="ARBA00080475"/>
    </source>
</evidence>
<name>A0A3S1BVF9_ELYCH</name>
<comment type="subunit">
    <text evidence="3">Homodimer.</text>
</comment>
<dbReference type="NCBIfam" id="TIGR00052">
    <property type="entry name" value="nudix-type nucleoside diphosphatase, YffH/AdpP family"/>
    <property type="match status" value="1"/>
</dbReference>
<evidence type="ECO:0000256" key="8">
    <source>
        <dbReference type="ARBA" id="ARBA00054674"/>
    </source>
</evidence>
<evidence type="ECO:0000256" key="6">
    <source>
        <dbReference type="ARBA" id="ARBA00022842"/>
    </source>
</evidence>
<dbReference type="SUPFAM" id="SSF55811">
    <property type="entry name" value="Nudix"/>
    <property type="match status" value="1"/>
</dbReference>
<protein>
    <recommendedName>
        <fullName evidence="10">Uridine diphosphate glucose pyrophosphatase NUDT14</fullName>
        <ecNumber evidence="9">3.6.1.45</ecNumber>
    </recommendedName>
    <alternativeName>
        <fullName evidence="11">Nucleoside diphosphate-linked moiety X motif 14</fullName>
    </alternativeName>
</protein>
<evidence type="ECO:0000256" key="4">
    <source>
        <dbReference type="ARBA" id="ARBA00022490"/>
    </source>
</evidence>
<dbReference type="OrthoDB" id="10249920at2759"/>
<comment type="cofactor">
    <cofactor evidence="1">
        <name>Mg(2+)</name>
        <dbReference type="ChEBI" id="CHEBI:18420"/>
    </cofactor>
</comment>
<dbReference type="CDD" id="cd18887">
    <property type="entry name" value="NUDIX_UGPPase_Nudt14"/>
    <property type="match status" value="1"/>
</dbReference>
<evidence type="ECO:0000256" key="7">
    <source>
        <dbReference type="ARBA" id="ARBA00051086"/>
    </source>
</evidence>
<evidence type="ECO:0000313" key="12">
    <source>
        <dbReference type="EMBL" id="RUS89667.1"/>
    </source>
</evidence>
<dbReference type="GO" id="GO:0019693">
    <property type="term" value="P:ribose phosphate metabolic process"/>
    <property type="evidence" value="ECO:0007669"/>
    <property type="project" value="TreeGrafter"/>
</dbReference>
<dbReference type="PANTHER" id="PTHR11839:SF15">
    <property type="entry name" value="URIDINE DIPHOSPHATE GLUCOSE PYROPHOSPHATASE NUDT14"/>
    <property type="match status" value="1"/>
</dbReference>
<dbReference type="GO" id="GO:0008768">
    <property type="term" value="F:UDP-sugar diphosphatase activity"/>
    <property type="evidence" value="ECO:0007669"/>
    <property type="project" value="UniProtKB-EC"/>
</dbReference>
<comment type="function">
    <text evidence="8">Hydrolyzes UDP-glucose to glucose 1-phosphate and UMP and ADP-ribose to ribose 5-phosphate and AMP. The physiological substrate is probably UDP-glucose. Poor activity on other substrates such as ADP-glucose, CDP-glucose, GDP-glucose and GDP-mannose.</text>
</comment>
<evidence type="ECO:0000256" key="10">
    <source>
        <dbReference type="ARBA" id="ARBA00071467"/>
    </source>
</evidence>